<dbReference type="Gene3D" id="2.60.120.200">
    <property type="match status" value="2"/>
</dbReference>
<feature type="domain" description="MAM" evidence="1">
    <location>
        <begin position="163"/>
        <end position="334"/>
    </location>
</feature>
<comment type="caution">
    <text evidence="2">The sequence shown here is derived from an EMBL/GenBank/DDBJ whole genome shotgun (WGS) entry which is preliminary data.</text>
</comment>
<feature type="non-terminal residue" evidence="2">
    <location>
        <position position="371"/>
    </location>
</feature>
<dbReference type="GO" id="GO:0016020">
    <property type="term" value="C:membrane"/>
    <property type="evidence" value="ECO:0007669"/>
    <property type="project" value="InterPro"/>
</dbReference>
<reference evidence="2" key="1">
    <citation type="submission" date="2021-02" db="EMBL/GenBank/DDBJ databases">
        <authorList>
            <person name="Nowell W R."/>
        </authorList>
    </citation>
    <scope>NUCLEOTIDE SEQUENCE</scope>
</reference>
<dbReference type="SUPFAM" id="SSF49899">
    <property type="entry name" value="Concanavalin A-like lectins/glucanases"/>
    <property type="match status" value="1"/>
</dbReference>
<dbReference type="Pfam" id="PF00629">
    <property type="entry name" value="MAM"/>
    <property type="match status" value="2"/>
</dbReference>
<accession>A0A8S2D0N9</accession>
<dbReference type="EMBL" id="CAJOBA010000774">
    <property type="protein sequence ID" value="CAF3555835.1"/>
    <property type="molecule type" value="Genomic_DNA"/>
</dbReference>
<feature type="domain" description="MAM" evidence="1">
    <location>
        <begin position="1"/>
        <end position="150"/>
    </location>
</feature>
<dbReference type="InterPro" id="IPR013320">
    <property type="entry name" value="ConA-like_dom_sf"/>
</dbReference>
<evidence type="ECO:0000259" key="1">
    <source>
        <dbReference type="PROSITE" id="PS50060"/>
    </source>
</evidence>
<dbReference type="AlphaFoldDB" id="A0A8S2D0N9"/>
<sequence>WSVIQAEEAQNYTSQAPAVDYSIGNKTGHYLWLNNSNTLQPGGAGYLNTEIFRFIMSNLTYCLSFQYYRFGLTFQDSKLTVLALNEEDQNSVAQIWPINPINYTYINQQWSWAYAPLPLGNYSLLFRMDADSQVNSSFAIDSISIHSCEYPKEYVSTTSHLALSCNFDSLIDSTCGIRDDYSDLLPQSVINYTIRSPTTISDRDLGPRQTTGWSGDWFLYWSRSQLTLPTRINGQFKTPFIETNRDMCIRFAYFVNSTDVQPNENNTKINVFVRGCHAGTLWSIELDNSFGWQLVTKSFYPNACAQEVYFRITQRRPTRVAVAFDDMTIVQCGTLNVLTTTAPPLTTPYNKTSSNYVNSMVLIILLLFLLG</sequence>
<evidence type="ECO:0000313" key="3">
    <source>
        <dbReference type="EMBL" id="CAF3555835.1"/>
    </source>
</evidence>
<dbReference type="Proteomes" id="UP000682733">
    <property type="component" value="Unassembled WGS sequence"/>
</dbReference>
<evidence type="ECO:0000313" key="4">
    <source>
        <dbReference type="Proteomes" id="UP000677228"/>
    </source>
</evidence>
<evidence type="ECO:0000313" key="2">
    <source>
        <dbReference type="EMBL" id="CAF0774692.1"/>
    </source>
</evidence>
<dbReference type="InterPro" id="IPR000998">
    <property type="entry name" value="MAM_dom"/>
</dbReference>
<dbReference type="Proteomes" id="UP000677228">
    <property type="component" value="Unassembled WGS sequence"/>
</dbReference>
<dbReference type="PROSITE" id="PS50060">
    <property type="entry name" value="MAM_2"/>
    <property type="match status" value="2"/>
</dbReference>
<proteinExistence type="predicted"/>
<protein>
    <recommendedName>
        <fullName evidence="1">MAM domain-containing protein</fullName>
    </recommendedName>
</protein>
<dbReference type="EMBL" id="CAJNOK010000774">
    <property type="protein sequence ID" value="CAF0774692.1"/>
    <property type="molecule type" value="Genomic_DNA"/>
</dbReference>
<name>A0A8S2D0N9_9BILA</name>
<gene>
    <name evidence="2" type="ORF">OVA965_LOCUS3277</name>
    <name evidence="3" type="ORF">TMI583_LOCUS3276</name>
</gene>
<organism evidence="2 4">
    <name type="scientific">Didymodactylos carnosus</name>
    <dbReference type="NCBI Taxonomy" id="1234261"/>
    <lineage>
        <taxon>Eukaryota</taxon>
        <taxon>Metazoa</taxon>
        <taxon>Spiralia</taxon>
        <taxon>Gnathifera</taxon>
        <taxon>Rotifera</taxon>
        <taxon>Eurotatoria</taxon>
        <taxon>Bdelloidea</taxon>
        <taxon>Philodinida</taxon>
        <taxon>Philodinidae</taxon>
        <taxon>Didymodactylos</taxon>
    </lineage>
</organism>